<evidence type="ECO:0000313" key="9">
    <source>
        <dbReference type="Proteomes" id="UP001159427"/>
    </source>
</evidence>
<dbReference type="InterPro" id="IPR022414">
    <property type="entry name" value="ATP-guanido_PTrfase_cat"/>
</dbReference>
<dbReference type="PROSITE" id="PS51509">
    <property type="entry name" value="PHOSPHAGEN_KINASE_N"/>
    <property type="match status" value="1"/>
</dbReference>
<gene>
    <name evidence="8" type="ORF">PEVE_00020461</name>
</gene>
<feature type="non-terminal residue" evidence="8">
    <location>
        <position position="1"/>
    </location>
</feature>
<name>A0ABN8SKX1_9CNID</name>
<dbReference type="Gene3D" id="3.30.590.10">
    <property type="entry name" value="Glutamine synthetase/guanido kinase, catalytic domain"/>
    <property type="match status" value="1"/>
</dbReference>
<organism evidence="8 9">
    <name type="scientific">Porites evermanni</name>
    <dbReference type="NCBI Taxonomy" id="104178"/>
    <lineage>
        <taxon>Eukaryota</taxon>
        <taxon>Metazoa</taxon>
        <taxon>Cnidaria</taxon>
        <taxon>Anthozoa</taxon>
        <taxon>Hexacorallia</taxon>
        <taxon>Scleractinia</taxon>
        <taxon>Fungiina</taxon>
        <taxon>Poritidae</taxon>
        <taxon>Porites</taxon>
    </lineage>
</organism>
<evidence type="ECO:0000259" key="7">
    <source>
        <dbReference type="PROSITE" id="PS51509"/>
    </source>
</evidence>
<dbReference type="Pfam" id="PF00217">
    <property type="entry name" value="ATP-gua_Ptrans"/>
    <property type="match status" value="1"/>
</dbReference>
<dbReference type="EMBL" id="CALNXI010002743">
    <property type="protein sequence ID" value="CAH3190429.1"/>
    <property type="molecule type" value="Genomic_DNA"/>
</dbReference>
<keyword evidence="9" id="KW-1185">Reference proteome</keyword>
<protein>
    <recommendedName>
        <fullName evidence="7">Phosphagen kinase N-terminal domain-containing protein</fullName>
    </recommendedName>
</protein>
<dbReference type="SUPFAM" id="SSF55931">
    <property type="entry name" value="Glutamine synthetase/guanido kinase"/>
    <property type="match status" value="1"/>
</dbReference>
<evidence type="ECO:0000256" key="2">
    <source>
        <dbReference type="ARBA" id="ARBA00022679"/>
    </source>
</evidence>
<feature type="non-terminal residue" evidence="8">
    <location>
        <position position="223"/>
    </location>
</feature>
<keyword evidence="4" id="KW-0418">Kinase</keyword>
<evidence type="ECO:0000256" key="3">
    <source>
        <dbReference type="ARBA" id="ARBA00022741"/>
    </source>
</evidence>
<proteinExistence type="inferred from homology"/>
<sequence length="223" mass="25366">DEECHDLFSDLIDPVICEVLNINEINGLEINLNWKEIQGGNLNAATSRHQSNTASLPWMPLPASTQDSLQPQLSRDMPRGRFIWITADQQCRIFVNYFDHLKLNVTQPGGNSTSLKHLEDTATCMEESLKQTGQRFAWTLKYGFLSCSPENIGTGLEDPRFKRIIHVLPVKSEHGDESQGNDVICISNKHKLSFFDIYYCCLKVEVVQQVINSVMLLLELDKR</sequence>
<keyword evidence="3" id="KW-0547">Nucleotide-binding</keyword>
<comment type="similarity">
    <text evidence="1 6">Belongs to the ATP:guanido phosphotransferase family.</text>
</comment>
<accession>A0ABN8SKX1</accession>
<comment type="caution">
    <text evidence="8">The sequence shown here is derived from an EMBL/GenBank/DDBJ whole genome shotgun (WGS) entry which is preliminary data.</text>
</comment>
<dbReference type="InterPro" id="IPR014746">
    <property type="entry name" value="Gln_synth/guanido_kin_cat_dom"/>
</dbReference>
<dbReference type="InterPro" id="IPR000749">
    <property type="entry name" value="ATP-guanido_PTrfase"/>
</dbReference>
<evidence type="ECO:0000256" key="4">
    <source>
        <dbReference type="ARBA" id="ARBA00022777"/>
    </source>
</evidence>
<feature type="domain" description="Phosphagen kinase N-terminal" evidence="7">
    <location>
        <begin position="1"/>
        <end position="21"/>
    </location>
</feature>
<dbReference type="Proteomes" id="UP001159427">
    <property type="component" value="Unassembled WGS sequence"/>
</dbReference>
<dbReference type="InterPro" id="IPR022413">
    <property type="entry name" value="ATP-guanido_PTrfase_N"/>
</dbReference>
<evidence type="ECO:0000256" key="1">
    <source>
        <dbReference type="ARBA" id="ARBA00006798"/>
    </source>
</evidence>
<dbReference type="PANTHER" id="PTHR11547">
    <property type="entry name" value="ARGININE OR CREATINE KINASE"/>
    <property type="match status" value="1"/>
</dbReference>
<dbReference type="PANTHER" id="PTHR11547:SF38">
    <property type="entry name" value="ARGININE KINASE 1-RELATED"/>
    <property type="match status" value="1"/>
</dbReference>
<keyword evidence="2" id="KW-0808">Transferase</keyword>
<evidence type="ECO:0000313" key="8">
    <source>
        <dbReference type="EMBL" id="CAH3190429.1"/>
    </source>
</evidence>
<keyword evidence="5" id="KW-0067">ATP-binding</keyword>
<evidence type="ECO:0000256" key="5">
    <source>
        <dbReference type="ARBA" id="ARBA00022840"/>
    </source>
</evidence>
<reference evidence="8 9" key="1">
    <citation type="submission" date="2022-05" db="EMBL/GenBank/DDBJ databases">
        <authorList>
            <consortium name="Genoscope - CEA"/>
            <person name="William W."/>
        </authorList>
    </citation>
    <scope>NUCLEOTIDE SEQUENCE [LARGE SCALE GENOMIC DNA]</scope>
</reference>
<evidence type="ECO:0000256" key="6">
    <source>
        <dbReference type="PROSITE-ProRule" id="PRU00842"/>
    </source>
</evidence>